<name>A0A8B8A320_ACAPL</name>
<dbReference type="PROSITE" id="PS50021">
    <property type="entry name" value="CH"/>
    <property type="match status" value="1"/>
</dbReference>
<dbReference type="Pfam" id="PF00307">
    <property type="entry name" value="CH"/>
    <property type="match status" value="1"/>
</dbReference>
<dbReference type="Gene3D" id="3.30.920.20">
    <property type="entry name" value="Gas2-like domain"/>
    <property type="match status" value="1"/>
</dbReference>
<dbReference type="Pfam" id="PF02187">
    <property type="entry name" value="GAS2"/>
    <property type="match status" value="1"/>
</dbReference>
<dbReference type="SUPFAM" id="SSF143575">
    <property type="entry name" value="GAS2 domain-like"/>
    <property type="match status" value="1"/>
</dbReference>
<dbReference type="OrthoDB" id="2250192at2759"/>
<dbReference type="InterPro" id="IPR036872">
    <property type="entry name" value="CH_dom_sf"/>
</dbReference>
<dbReference type="CDD" id="cd21204">
    <property type="entry name" value="CH_GAS2-like"/>
    <property type="match status" value="1"/>
</dbReference>
<evidence type="ECO:0000256" key="4">
    <source>
        <dbReference type="ARBA" id="ARBA00038441"/>
    </source>
</evidence>
<reference evidence="8" key="1">
    <citation type="submission" date="2025-08" db="UniProtKB">
        <authorList>
            <consortium name="RefSeq"/>
        </authorList>
    </citation>
    <scope>IDENTIFICATION</scope>
</reference>
<feature type="domain" description="Calponin-homology (CH)" evidence="5">
    <location>
        <begin position="26"/>
        <end position="149"/>
    </location>
</feature>
<dbReference type="PANTHER" id="PTHR46756:SF13">
    <property type="entry name" value="GROWTH ARREST-SPECIFIC PROTEIN 2"/>
    <property type="match status" value="1"/>
</dbReference>
<dbReference type="Proteomes" id="UP000694845">
    <property type="component" value="Unplaced"/>
</dbReference>
<dbReference type="RefSeq" id="XP_022112118.1">
    <property type="nucleotide sequence ID" value="XM_022256426.1"/>
</dbReference>
<dbReference type="SMART" id="SM00243">
    <property type="entry name" value="GAS2"/>
    <property type="match status" value="1"/>
</dbReference>
<dbReference type="OMA" id="GLHGCDY"/>
<dbReference type="AlphaFoldDB" id="A0A8B8A320"/>
<evidence type="ECO:0000259" key="6">
    <source>
        <dbReference type="PROSITE" id="PS51460"/>
    </source>
</evidence>
<dbReference type="GeneID" id="110991190"/>
<accession>A0A8B8A320</accession>
<organism evidence="7 8">
    <name type="scientific">Acanthaster planci</name>
    <name type="common">Crown-of-thorns starfish</name>
    <dbReference type="NCBI Taxonomy" id="133434"/>
    <lineage>
        <taxon>Eukaryota</taxon>
        <taxon>Metazoa</taxon>
        <taxon>Echinodermata</taxon>
        <taxon>Eleutherozoa</taxon>
        <taxon>Asterozoa</taxon>
        <taxon>Asteroidea</taxon>
        <taxon>Valvatacea</taxon>
        <taxon>Valvatida</taxon>
        <taxon>Acanthasteridae</taxon>
        <taxon>Acanthaster</taxon>
    </lineage>
</organism>
<evidence type="ECO:0000313" key="7">
    <source>
        <dbReference type="Proteomes" id="UP000694845"/>
    </source>
</evidence>
<comment type="similarity">
    <text evidence="4">Belongs to the GAS2 family.</text>
</comment>
<evidence type="ECO:0000256" key="1">
    <source>
        <dbReference type="ARBA" id="ARBA00004245"/>
    </source>
</evidence>
<dbReference type="SMART" id="SM00033">
    <property type="entry name" value="CH"/>
    <property type="match status" value="1"/>
</dbReference>
<dbReference type="GO" id="GO:0008017">
    <property type="term" value="F:microtubule binding"/>
    <property type="evidence" value="ECO:0007669"/>
    <property type="project" value="InterPro"/>
</dbReference>
<proteinExistence type="inferred from homology"/>
<gene>
    <name evidence="8" type="primary">LOC110991190</name>
</gene>
<keyword evidence="3" id="KW-0206">Cytoskeleton</keyword>
<evidence type="ECO:0000259" key="5">
    <source>
        <dbReference type="PROSITE" id="PS50021"/>
    </source>
</evidence>
<dbReference type="Gene3D" id="1.10.418.10">
    <property type="entry name" value="Calponin-like domain"/>
    <property type="match status" value="1"/>
</dbReference>
<dbReference type="SUPFAM" id="SSF47576">
    <property type="entry name" value="Calponin-homology domain, CH-domain"/>
    <property type="match status" value="1"/>
</dbReference>
<dbReference type="KEGG" id="aplc:110991190"/>
<feature type="domain" description="GAR" evidence="6">
    <location>
        <begin position="178"/>
        <end position="251"/>
    </location>
</feature>
<dbReference type="InterPro" id="IPR003108">
    <property type="entry name" value="GAR_dom"/>
</dbReference>
<protein>
    <submittedName>
        <fullName evidence="8">Growth arrest-specific protein 2-like</fullName>
    </submittedName>
</protein>
<dbReference type="PANTHER" id="PTHR46756">
    <property type="entry name" value="TRANSGELIN"/>
    <property type="match status" value="1"/>
</dbReference>
<keyword evidence="7" id="KW-1185">Reference proteome</keyword>
<sequence length="285" mass="31813">MDDMDGSSEGDEYFQEIARGAEESLIPLKEDLAEWLTRVLGEKITTTGFMDSIANGVLLCKLAQLIQDKAVECQRAGKAIGKMPSKKLKYRQNAVAESFFARDNVATFLAWCRGIGLEDTCLFETEGLVLQKTPQNVLVCLYELARLAGRYGIDPPGLVKLEKEIEKEEQNPRPASAVTKKKATSLLDTEVMNVAKQCDFGLDIRRVSEGRYNIGGKMVFIRMLRGRHVMVRVGGGWDTLEHFLKRHEASKITRVSRGSITTEAGEAVPDDFFLVQAKYKKDGRS</sequence>
<keyword evidence="2" id="KW-0963">Cytoplasm</keyword>
<dbReference type="InterPro" id="IPR001715">
    <property type="entry name" value="CH_dom"/>
</dbReference>
<dbReference type="GO" id="GO:0005884">
    <property type="term" value="C:actin filament"/>
    <property type="evidence" value="ECO:0007669"/>
    <property type="project" value="TreeGrafter"/>
</dbReference>
<dbReference type="GO" id="GO:0051764">
    <property type="term" value="P:actin crosslink formation"/>
    <property type="evidence" value="ECO:0007669"/>
    <property type="project" value="TreeGrafter"/>
</dbReference>
<dbReference type="InterPro" id="IPR036534">
    <property type="entry name" value="GAR_dom_sf"/>
</dbReference>
<comment type="subcellular location">
    <subcellularLocation>
        <location evidence="1">Cytoplasm</location>
        <location evidence="1">Cytoskeleton</location>
    </subcellularLocation>
</comment>
<evidence type="ECO:0000256" key="2">
    <source>
        <dbReference type="ARBA" id="ARBA00022490"/>
    </source>
</evidence>
<dbReference type="PROSITE" id="PS51460">
    <property type="entry name" value="GAR"/>
    <property type="match status" value="1"/>
</dbReference>
<evidence type="ECO:0000313" key="8">
    <source>
        <dbReference type="RefSeq" id="XP_022112118.1"/>
    </source>
</evidence>
<evidence type="ECO:0000256" key="3">
    <source>
        <dbReference type="ARBA" id="ARBA00023212"/>
    </source>
</evidence>
<dbReference type="GO" id="GO:0008093">
    <property type="term" value="F:cytoskeletal anchor activity"/>
    <property type="evidence" value="ECO:0007669"/>
    <property type="project" value="TreeGrafter"/>
</dbReference>
<dbReference type="GO" id="GO:0051015">
    <property type="term" value="F:actin filament binding"/>
    <property type="evidence" value="ECO:0007669"/>
    <property type="project" value="TreeGrafter"/>
</dbReference>